<accession>A0AAD1XNG4</accession>
<dbReference type="AlphaFoldDB" id="A0AAD1XNG4"/>
<dbReference type="Proteomes" id="UP001295684">
    <property type="component" value="Unassembled WGS sequence"/>
</dbReference>
<gene>
    <name evidence="2" type="ORF">ECRASSUSDP1_LOCUS17269</name>
</gene>
<sequence>MNNSTQLFQSSSATSQKKLCLFQEDVYLGQDPFAHWDDHEIEYSESLIPSSENTPVLSEDEIQGICGFQHDANSYPSRAVEVKLAQPFVNLTGNEVQKSKISNLPELAKAEESETPQDGSRENVSSRENTYTPGEHSARPDVVCKTIVRGVKRYFCQLLCNGNPLIQTLTCDEGVEVLRKIDEYCDVNFKPNSEFTDGFEILSINQLLQSKEYHKSSELTAELQMYYRVKILLACMVLNIPLRKKFAIPYVKTAFNLFYNCIYKYSKKKLIKLLKFKPFAVIFEQFVSEGQMERMLENDVTFSSNLEAYQENFQDLLTIVRA</sequence>
<evidence type="ECO:0000256" key="1">
    <source>
        <dbReference type="SAM" id="MobiDB-lite"/>
    </source>
</evidence>
<feature type="region of interest" description="Disordered" evidence="1">
    <location>
        <begin position="106"/>
        <end position="137"/>
    </location>
</feature>
<name>A0AAD1XNG4_EUPCR</name>
<organism evidence="2 3">
    <name type="scientific">Euplotes crassus</name>
    <dbReference type="NCBI Taxonomy" id="5936"/>
    <lineage>
        <taxon>Eukaryota</taxon>
        <taxon>Sar</taxon>
        <taxon>Alveolata</taxon>
        <taxon>Ciliophora</taxon>
        <taxon>Intramacronucleata</taxon>
        <taxon>Spirotrichea</taxon>
        <taxon>Hypotrichia</taxon>
        <taxon>Euplotida</taxon>
        <taxon>Euplotidae</taxon>
        <taxon>Moneuplotes</taxon>
    </lineage>
</organism>
<dbReference type="EMBL" id="CAMPGE010017418">
    <property type="protein sequence ID" value="CAI2375903.1"/>
    <property type="molecule type" value="Genomic_DNA"/>
</dbReference>
<evidence type="ECO:0000313" key="2">
    <source>
        <dbReference type="EMBL" id="CAI2375903.1"/>
    </source>
</evidence>
<comment type="caution">
    <text evidence="2">The sequence shown here is derived from an EMBL/GenBank/DDBJ whole genome shotgun (WGS) entry which is preliminary data.</text>
</comment>
<reference evidence="2" key="1">
    <citation type="submission" date="2023-07" db="EMBL/GenBank/DDBJ databases">
        <authorList>
            <consortium name="AG Swart"/>
            <person name="Singh M."/>
            <person name="Singh A."/>
            <person name="Seah K."/>
            <person name="Emmerich C."/>
        </authorList>
    </citation>
    <scope>NUCLEOTIDE SEQUENCE</scope>
    <source>
        <strain evidence="2">DP1</strain>
    </source>
</reference>
<evidence type="ECO:0000313" key="3">
    <source>
        <dbReference type="Proteomes" id="UP001295684"/>
    </source>
</evidence>
<protein>
    <submittedName>
        <fullName evidence="2">Uncharacterized protein</fullName>
    </submittedName>
</protein>
<keyword evidence="3" id="KW-1185">Reference proteome</keyword>
<proteinExistence type="predicted"/>